<reference evidence="1 2" key="1">
    <citation type="submission" date="2016-08" db="EMBL/GenBank/DDBJ databases">
        <title>Whole genome sequence of Mesorhizobium sp. strain UASWS1009 isolated from industrial sewage.</title>
        <authorList>
            <person name="Crovadore J."/>
            <person name="Calmin G."/>
            <person name="Chablais R."/>
            <person name="Cochard B."/>
            <person name="Lefort F."/>
        </authorList>
    </citation>
    <scope>NUCLEOTIDE SEQUENCE [LARGE SCALE GENOMIC DNA]</scope>
    <source>
        <strain evidence="1 2">UASWS1009</strain>
    </source>
</reference>
<protein>
    <submittedName>
        <fullName evidence="1">Uncharacterized protein</fullName>
    </submittedName>
</protein>
<proteinExistence type="predicted"/>
<dbReference type="Proteomes" id="UP000094412">
    <property type="component" value="Unassembled WGS sequence"/>
</dbReference>
<sequence>MDLALAPIRTVEPAIEARLRLAFPSKTFQIKRVPPVLTVKEFERVVRLTPFIGLAWLGIKPDPASGRLLAAAMRWRLTMIVKASSSLEARFKGDRMDIGMDAMIDVAAALLQGAVFDGIGASAVTGAEAVYADGWSDDATVVANLDFEVRYQFSPAALQLKTIDDFTALGVTWLNADSPAAGGVDAPQTVQPNS</sequence>
<evidence type="ECO:0000313" key="2">
    <source>
        <dbReference type="Proteomes" id="UP000094412"/>
    </source>
</evidence>
<name>A0A1C2DES9_9HYPH</name>
<dbReference type="AlphaFoldDB" id="A0A1C2DES9"/>
<dbReference type="RefSeq" id="WP_024923239.1">
    <property type="nucleotide sequence ID" value="NZ_MDEO01000036.1"/>
</dbReference>
<accession>A0A1C2DES9</accession>
<dbReference type="STRING" id="1566387.QV13_26775"/>
<dbReference type="EMBL" id="MDEO01000036">
    <property type="protein sequence ID" value="OCX13136.1"/>
    <property type="molecule type" value="Genomic_DNA"/>
</dbReference>
<comment type="caution">
    <text evidence="1">The sequence shown here is derived from an EMBL/GenBank/DDBJ whole genome shotgun (WGS) entry which is preliminary data.</text>
</comment>
<gene>
    <name evidence="1" type="ORF">QV13_26775</name>
</gene>
<dbReference type="OrthoDB" id="8419346at2"/>
<keyword evidence="2" id="KW-1185">Reference proteome</keyword>
<organism evidence="1 2">
    <name type="scientific">Mesorhizobium hungaricum</name>
    <dbReference type="NCBI Taxonomy" id="1566387"/>
    <lineage>
        <taxon>Bacteria</taxon>
        <taxon>Pseudomonadati</taxon>
        <taxon>Pseudomonadota</taxon>
        <taxon>Alphaproteobacteria</taxon>
        <taxon>Hyphomicrobiales</taxon>
        <taxon>Phyllobacteriaceae</taxon>
        <taxon>Mesorhizobium</taxon>
    </lineage>
</organism>
<evidence type="ECO:0000313" key="1">
    <source>
        <dbReference type="EMBL" id="OCX13136.1"/>
    </source>
</evidence>